<dbReference type="SMART" id="SM00128">
    <property type="entry name" value="IPPc"/>
    <property type="match status" value="1"/>
</dbReference>
<gene>
    <name evidence="3" type="ORF">DILT_LOCUS15375</name>
</gene>
<dbReference type="SUPFAM" id="SSF56219">
    <property type="entry name" value="DNase I-like"/>
    <property type="match status" value="1"/>
</dbReference>
<feature type="domain" description="Inositol polyphosphate-related phosphatase" evidence="1">
    <location>
        <begin position="1"/>
        <end position="206"/>
    </location>
</feature>
<dbReference type="AlphaFoldDB" id="A0A3P7MIX1"/>
<name>A0A3P7MIX1_DIBLA</name>
<dbReference type="Pfam" id="PF08952">
    <property type="entry name" value="DUF1866"/>
    <property type="match status" value="1"/>
</dbReference>
<dbReference type="InterPro" id="IPR000300">
    <property type="entry name" value="IPPc"/>
</dbReference>
<evidence type="ECO:0008006" key="5">
    <source>
        <dbReference type="Google" id="ProtNLM"/>
    </source>
</evidence>
<evidence type="ECO:0000313" key="4">
    <source>
        <dbReference type="Proteomes" id="UP000281553"/>
    </source>
</evidence>
<evidence type="ECO:0000259" key="1">
    <source>
        <dbReference type="SMART" id="SM00128"/>
    </source>
</evidence>
<proteinExistence type="predicted"/>
<feature type="non-terminal residue" evidence="3">
    <location>
        <position position="380"/>
    </location>
</feature>
<dbReference type="InterPro" id="IPR015047">
    <property type="entry name" value="SYNJ1/2_RRM"/>
</dbReference>
<dbReference type="InterPro" id="IPR036691">
    <property type="entry name" value="Endo/exonu/phosph_ase_sf"/>
</dbReference>
<dbReference type="Proteomes" id="UP000281553">
    <property type="component" value="Unassembled WGS sequence"/>
</dbReference>
<dbReference type="Pfam" id="PF22669">
    <property type="entry name" value="Exo_endo_phos2"/>
    <property type="match status" value="1"/>
</dbReference>
<accession>A0A3P7MIX1</accession>
<dbReference type="Gene3D" id="3.60.10.10">
    <property type="entry name" value="Endonuclease/exonuclease/phosphatase"/>
    <property type="match status" value="1"/>
</dbReference>
<dbReference type="InterPro" id="IPR046985">
    <property type="entry name" value="IP5"/>
</dbReference>
<dbReference type="PANTHER" id="PTHR11200">
    <property type="entry name" value="INOSITOL 5-PHOSPHATASE"/>
    <property type="match status" value="1"/>
</dbReference>
<sequence length="380" mass="42377">MGATSICFCCCHFTAGQSAVQERTSEFRDISSRSFLTGKRTVASHNHTFWFGDMNYRIGLSKDASKDPSFIDKVKSLVQQNRLLDLHRLDQLSEQRRIAGLFEGYSEGFLLFPPTYKYAILQDEYDSSLEKPRVPSWTDRIFWRCAKLNFGGRSDSPNGSLPSAQSELGIADEVSNSLLAYCRAELKISDHRPVGALFDVDVLLVDREKRRRVLEEVILANGPADATVRIRWTSEGDVEVYGTDIYMSVVEIAMCSGTVLVPRFRSNDELLLTFASPSEAVEAVRCLNGNKVSTEAGSKGKIVNVKLSVCLDSAPGLQVRHPAPTTFQDQLNICADEPSARSWLTEMNNIVKISEENYLRTHGPDPAISVFKPRPRRGSP</sequence>
<dbReference type="PANTHER" id="PTHR11200:SF257">
    <property type="entry name" value="PHOSPHOINOSITIDE 5-PHOSPHATASE"/>
    <property type="match status" value="1"/>
</dbReference>
<keyword evidence="4" id="KW-1185">Reference proteome</keyword>
<feature type="domain" description="Synaptojanin-1/2 RNA recognition motif" evidence="2">
    <location>
        <begin position="199"/>
        <end position="340"/>
    </location>
</feature>
<dbReference type="EMBL" id="UYRU01078773">
    <property type="protein sequence ID" value="VDN29475.1"/>
    <property type="molecule type" value="Genomic_DNA"/>
</dbReference>
<dbReference type="OrthoDB" id="1925875at2759"/>
<organism evidence="3 4">
    <name type="scientific">Dibothriocephalus latus</name>
    <name type="common">Fish tapeworm</name>
    <name type="synonym">Diphyllobothrium latum</name>
    <dbReference type="NCBI Taxonomy" id="60516"/>
    <lineage>
        <taxon>Eukaryota</taxon>
        <taxon>Metazoa</taxon>
        <taxon>Spiralia</taxon>
        <taxon>Lophotrochozoa</taxon>
        <taxon>Platyhelminthes</taxon>
        <taxon>Cestoda</taxon>
        <taxon>Eucestoda</taxon>
        <taxon>Diphyllobothriidea</taxon>
        <taxon>Diphyllobothriidae</taxon>
        <taxon>Dibothriocephalus</taxon>
    </lineage>
</organism>
<dbReference type="GO" id="GO:0004439">
    <property type="term" value="F:phosphatidylinositol-4,5-bisphosphate 5-phosphatase activity"/>
    <property type="evidence" value="ECO:0007669"/>
    <property type="project" value="TreeGrafter"/>
</dbReference>
<reference evidence="3 4" key="1">
    <citation type="submission" date="2018-11" db="EMBL/GenBank/DDBJ databases">
        <authorList>
            <consortium name="Pathogen Informatics"/>
        </authorList>
    </citation>
    <scope>NUCLEOTIDE SEQUENCE [LARGE SCALE GENOMIC DNA]</scope>
</reference>
<dbReference type="SMART" id="SM01165">
    <property type="entry name" value="DUF1866"/>
    <property type="match status" value="1"/>
</dbReference>
<protein>
    <recommendedName>
        <fullName evidence="5">Inositol polyphosphate-related phosphatase domain-containing protein</fullName>
    </recommendedName>
</protein>
<dbReference type="GO" id="GO:0048488">
    <property type="term" value="P:synaptic vesicle endocytosis"/>
    <property type="evidence" value="ECO:0007669"/>
    <property type="project" value="TreeGrafter"/>
</dbReference>
<dbReference type="InterPro" id="IPR012677">
    <property type="entry name" value="Nucleotide-bd_a/b_plait_sf"/>
</dbReference>
<dbReference type="GO" id="GO:0098793">
    <property type="term" value="C:presynapse"/>
    <property type="evidence" value="ECO:0007669"/>
    <property type="project" value="GOC"/>
</dbReference>
<dbReference type="GO" id="GO:0046856">
    <property type="term" value="P:phosphatidylinositol dephosphorylation"/>
    <property type="evidence" value="ECO:0007669"/>
    <property type="project" value="InterPro"/>
</dbReference>
<evidence type="ECO:0000313" key="3">
    <source>
        <dbReference type="EMBL" id="VDN29475.1"/>
    </source>
</evidence>
<dbReference type="Gene3D" id="3.30.70.330">
    <property type="match status" value="1"/>
</dbReference>
<evidence type="ECO:0000259" key="2">
    <source>
        <dbReference type="SMART" id="SM01165"/>
    </source>
</evidence>